<dbReference type="EMBL" id="QTSX02006185">
    <property type="protein sequence ID" value="KAJ9055896.1"/>
    <property type="molecule type" value="Genomic_DNA"/>
</dbReference>
<protein>
    <submittedName>
        <fullName evidence="1">Uncharacterized protein</fullName>
    </submittedName>
</protein>
<proteinExistence type="predicted"/>
<evidence type="ECO:0000313" key="1">
    <source>
        <dbReference type="EMBL" id="KAJ9055896.1"/>
    </source>
</evidence>
<keyword evidence="2" id="KW-1185">Reference proteome</keyword>
<reference evidence="1" key="1">
    <citation type="submission" date="2022-04" db="EMBL/GenBank/DDBJ databases">
        <title>Genome of the entomopathogenic fungus Entomophthora muscae.</title>
        <authorList>
            <person name="Elya C."/>
            <person name="Lovett B.R."/>
            <person name="Lee E."/>
            <person name="Macias A.M."/>
            <person name="Hajek A.E."/>
            <person name="De Bivort B.L."/>
            <person name="Kasson M.T."/>
            <person name="De Fine Licht H.H."/>
            <person name="Stajich J.E."/>
        </authorList>
    </citation>
    <scope>NUCLEOTIDE SEQUENCE</scope>
    <source>
        <strain evidence="1">Berkeley</strain>
    </source>
</reference>
<gene>
    <name evidence="1" type="ORF">DSO57_1038588</name>
</gene>
<dbReference type="Proteomes" id="UP001165960">
    <property type="component" value="Unassembled WGS sequence"/>
</dbReference>
<name>A0ACC2S104_9FUNG</name>
<sequence>MTLTMTLNIQFMFLHDIMPSHIAKRFVQIIAWGCWAMLSLPFFVKVTYHHSSEGWCIWKITTVNDYLWFTSSILLRPFVFLHSLLVYSLVLVRLHMDKTNCVFLNLHLFNELPPESSLNLPLRRMIFYNSLYPLAFFIGLSCVFVADILLFFKEESVVWITTWSVLGQSLLGTMHTIAFFCDTTIQKTLLDYIHGHPGSERPPANEATD</sequence>
<evidence type="ECO:0000313" key="2">
    <source>
        <dbReference type="Proteomes" id="UP001165960"/>
    </source>
</evidence>
<accession>A0ACC2S104</accession>
<organism evidence="1 2">
    <name type="scientific">Entomophthora muscae</name>
    <dbReference type="NCBI Taxonomy" id="34485"/>
    <lineage>
        <taxon>Eukaryota</taxon>
        <taxon>Fungi</taxon>
        <taxon>Fungi incertae sedis</taxon>
        <taxon>Zoopagomycota</taxon>
        <taxon>Entomophthoromycotina</taxon>
        <taxon>Entomophthoromycetes</taxon>
        <taxon>Entomophthorales</taxon>
        <taxon>Entomophthoraceae</taxon>
        <taxon>Entomophthora</taxon>
    </lineage>
</organism>
<comment type="caution">
    <text evidence="1">The sequence shown here is derived from an EMBL/GenBank/DDBJ whole genome shotgun (WGS) entry which is preliminary data.</text>
</comment>